<evidence type="ECO:0000256" key="9">
    <source>
        <dbReference type="ARBA" id="ARBA00022741"/>
    </source>
</evidence>
<dbReference type="SMART" id="SM00423">
    <property type="entry name" value="PSI"/>
    <property type="match status" value="1"/>
</dbReference>
<dbReference type="InterPro" id="IPR017441">
    <property type="entry name" value="Protein_kinase_ATP_BS"/>
</dbReference>
<evidence type="ECO:0000256" key="21">
    <source>
        <dbReference type="ARBA" id="ARBA00033031"/>
    </source>
</evidence>
<evidence type="ECO:0000256" key="12">
    <source>
        <dbReference type="ARBA" id="ARBA00022843"/>
    </source>
</evidence>
<keyword evidence="18" id="KW-0675">Receptor</keyword>
<dbReference type="InterPro" id="IPR002909">
    <property type="entry name" value="IPT_dom"/>
</dbReference>
<evidence type="ECO:0000256" key="6">
    <source>
        <dbReference type="ARBA" id="ARBA00022692"/>
    </source>
</evidence>
<dbReference type="PANTHER" id="PTHR22625:SF70">
    <property type="entry name" value="PLEXIN A, ISOFORM A"/>
    <property type="match status" value="1"/>
</dbReference>
<dbReference type="GO" id="GO:0004714">
    <property type="term" value="F:transmembrane receptor protein tyrosine kinase activity"/>
    <property type="evidence" value="ECO:0007669"/>
    <property type="project" value="UniProtKB-EC"/>
</dbReference>
<dbReference type="CDD" id="cd00603">
    <property type="entry name" value="IPT_PCSR"/>
    <property type="match status" value="2"/>
</dbReference>
<keyword evidence="11 25" id="KW-0067">ATP-binding</keyword>
<dbReference type="InterPro" id="IPR014756">
    <property type="entry name" value="Ig_E-set"/>
</dbReference>
<dbReference type="SUPFAM" id="SSF101912">
    <property type="entry name" value="Sema domain"/>
    <property type="match status" value="1"/>
</dbReference>
<protein>
    <recommendedName>
        <fullName evidence="4">Hepatocyte growth factor receptor</fullName>
        <ecNumber evidence="3">2.7.10.1</ecNumber>
    </recommendedName>
    <alternativeName>
        <fullName evidence="23">HGF/SF receptor</fullName>
    </alternativeName>
    <alternativeName>
        <fullName evidence="22">Proto-oncogene c-Met</fullName>
    </alternativeName>
    <alternativeName>
        <fullName evidence="20">Scatter factor receptor</fullName>
    </alternativeName>
    <alternativeName>
        <fullName evidence="21">Tyrosine-protein kinase Met</fullName>
    </alternativeName>
</protein>
<evidence type="ECO:0000256" key="25">
    <source>
        <dbReference type="PROSITE-ProRule" id="PRU10141"/>
    </source>
</evidence>
<evidence type="ECO:0000256" key="16">
    <source>
        <dbReference type="ARBA" id="ARBA00023137"/>
    </source>
</evidence>
<evidence type="ECO:0000256" key="3">
    <source>
        <dbReference type="ARBA" id="ARBA00011902"/>
    </source>
</evidence>
<dbReference type="InterPro" id="IPR000719">
    <property type="entry name" value="Prot_kinase_dom"/>
</dbReference>
<dbReference type="InterPro" id="IPR001627">
    <property type="entry name" value="Semap_dom"/>
</dbReference>
<feature type="binding site" evidence="25">
    <location>
        <position position="1163"/>
    </location>
    <ligand>
        <name>ATP</name>
        <dbReference type="ChEBI" id="CHEBI:30616"/>
    </ligand>
</feature>
<dbReference type="SMART" id="SM00630">
    <property type="entry name" value="Sema"/>
    <property type="match status" value="1"/>
</dbReference>
<evidence type="ECO:0000256" key="15">
    <source>
        <dbReference type="ARBA" id="ARBA00023136"/>
    </source>
</evidence>
<keyword evidence="7" id="KW-0732">Signal</keyword>
<sequence>MTSFYRRQRSPRTFNRCYNFFSPPTALLLPQRPRATDRTFHSRSRITSQDKTGFRCHAPLMMFPSEISLLMLLVGGATASSLTSFTDLRDPSPFQKVVVYNRTREVYVSARNALYHFSPELTLLGKDSTGPLMDNSLCLHPSYPCEGRRTSTPDDNKVLDIFHHPEMPLLITCGTLYQGLCKLRALDGVGGGRKTWFVGPFNETVAFTSGRGSAVAFFARGFGGHPVLWSGVSYDDRPPAFVPPAVSSKVLVEKNGSFHFEFAQDSEGQFTGVHFDARFRKHYKVEYVWGSGHGNFSYFLTTQRVSVESEALETRLVRVCADDPAFFSYTEVPLRCHHGLEVYNLATAAHLGPAGPQLRRRLKLDQKGPADVLYVAFVRSVPGHGYTVDRTKGSVLCSFPMASVLEAFTNATRDCLRAESRTHLLKHVTGVDMSCKKEEGVEVGDDFCGSGINQYIAGRDSIPGGFRTFVDAHVTSLAVTLQNGKSIAVAGTKDGDVYKIHLEKREKQVLYVKNVATGDHRMIQRSNAFDPSHENIYFLTGSKVVKFPIGSCSLYDNCSSCLSTEDPLGCGWCGDHCAHVLECEIPDSLTTNSCSPLIFDVSPSSGPTEGGTLITIRGDNFGSSHSGELQSKLSVSVAGAPCLVFLWLKDRVQCKTTPVTSELSGFVQINVTDMSWSHGPFDQKGSAQSDVVFSYVVPKLYGVYPGWGPVSGGTNVTLYGHRLDTGSARSIVMARVPCVVTRIHEESAWCITGNRSGPEGEGRGPVEMQIDDAVVEIEAVAPQDFGVPLSKDFFFRPDPQVLRIHPQVTTVSGSMNLTVEGAHLDSVARPEMVVMVTSTLTGEKLEFHEPCHVRPGGASMVCSTPPLRHSGLYTPTERTPLVTHVAFSMDGVRELRELPLHRRELSQLLYYPDPEFEPFAEVRRMPNDRTQLDIQGRYLSLTQTPSDVHVSIGGSPCNVTSVTTDALHCTIPGDLLDRRNTSTHLVEVMSGRLHHRLGYVEFVERGITPQTIGIVIGAVCFVCFAAFAIYLYCRRVARWKQHPGYIVAYTAERQRSDGDGCGAAARRQDSNDYHDWRGRSISRQTNAKQSTSAKGQPVEEEEVEAAARPVDEETMRLLESENILIYRNYLSLGEIIGVGHFGCVYKGDLQIPGREEKVKVAVKTLHNSSTTAGQDVEAFLQEGLMMKDFHHENVLTLVGVCFEEGEPMVVIPYMKHGDLLAYIRDEENSPTVKDLLTFGVQIAAGMAYLSDMKFVHRDLAARNCMLDETLLVKVADFGLSRDIYERDYYSSDNKKTKLPVKWMAPESLEKGTYSTKTDVWSYGVVLWELMTRGVSPYPDVDNWDIIHYLKSGRRMPQPSYCPDLLYAVMLSCWEEDSKMRPTFGQLEERVQGVITTLQRNVRQRTVGLNVTYVNYPTTVT</sequence>
<evidence type="ECO:0000313" key="30">
    <source>
        <dbReference type="EMBL" id="GFT17566.1"/>
    </source>
</evidence>
<dbReference type="EC" id="2.7.10.1" evidence="3"/>
<feature type="compositionally biased region" description="Basic and acidic residues" evidence="26">
    <location>
        <begin position="1066"/>
        <end position="1078"/>
    </location>
</feature>
<evidence type="ECO:0000256" key="2">
    <source>
        <dbReference type="ARBA" id="ARBA00010297"/>
    </source>
</evidence>
<keyword evidence="9 25" id="KW-0547">Nucleotide-binding</keyword>
<feature type="transmembrane region" description="Helical" evidence="27">
    <location>
        <begin position="1012"/>
        <end position="1033"/>
    </location>
</feature>
<evidence type="ECO:0000256" key="22">
    <source>
        <dbReference type="ARBA" id="ARBA00033117"/>
    </source>
</evidence>
<evidence type="ECO:0000256" key="24">
    <source>
        <dbReference type="PROSITE-ProRule" id="PRU00352"/>
    </source>
</evidence>
<dbReference type="GO" id="GO:0005886">
    <property type="term" value="C:plasma membrane"/>
    <property type="evidence" value="ECO:0007669"/>
    <property type="project" value="TreeGrafter"/>
</dbReference>
<gene>
    <name evidence="30" type="primary">MET</name>
    <name evidence="30" type="ORF">NPIL_300851</name>
</gene>
<evidence type="ECO:0000313" key="31">
    <source>
        <dbReference type="Proteomes" id="UP000887013"/>
    </source>
</evidence>
<dbReference type="InterPro" id="IPR036352">
    <property type="entry name" value="Semap_dom_sf"/>
</dbReference>
<evidence type="ECO:0000256" key="4">
    <source>
        <dbReference type="ARBA" id="ARBA00019839"/>
    </source>
</evidence>
<dbReference type="SUPFAM" id="SSF56112">
    <property type="entry name" value="Protein kinase-like (PK-like)"/>
    <property type="match status" value="1"/>
</dbReference>
<dbReference type="InterPro" id="IPR020635">
    <property type="entry name" value="Tyr_kinase_cat_dom"/>
</dbReference>
<comment type="similarity">
    <text evidence="2">Belongs to the plexin family.</text>
</comment>
<dbReference type="InterPro" id="IPR008266">
    <property type="entry name" value="Tyr_kinase_AS"/>
</dbReference>
<dbReference type="InterPro" id="IPR016201">
    <property type="entry name" value="PSI"/>
</dbReference>
<evidence type="ECO:0000256" key="10">
    <source>
        <dbReference type="ARBA" id="ARBA00022777"/>
    </source>
</evidence>
<comment type="subcellular location">
    <subcellularLocation>
        <location evidence="1">Membrane</location>
        <topology evidence="1">Single-pass membrane protein</topology>
    </subcellularLocation>
</comment>
<evidence type="ECO:0000256" key="19">
    <source>
        <dbReference type="ARBA" id="ARBA00023180"/>
    </source>
</evidence>
<evidence type="ECO:0000256" key="18">
    <source>
        <dbReference type="ARBA" id="ARBA00023170"/>
    </source>
</evidence>
<dbReference type="Gene3D" id="3.30.200.20">
    <property type="entry name" value="Phosphorylase Kinase, domain 1"/>
    <property type="match status" value="1"/>
</dbReference>
<dbReference type="SUPFAM" id="SSF81296">
    <property type="entry name" value="E set domains"/>
    <property type="match status" value="3"/>
</dbReference>
<dbReference type="Gene3D" id="3.30.1680.10">
    <property type="entry name" value="ligand-binding face of the semaphorins, domain 2"/>
    <property type="match status" value="1"/>
</dbReference>
<evidence type="ECO:0000256" key="27">
    <source>
        <dbReference type="SAM" id="Phobius"/>
    </source>
</evidence>
<dbReference type="CDD" id="cd11236">
    <property type="entry name" value="Sema_plexin_like"/>
    <property type="match status" value="1"/>
</dbReference>
<dbReference type="GO" id="GO:0017154">
    <property type="term" value="F:semaphorin receptor activity"/>
    <property type="evidence" value="ECO:0007669"/>
    <property type="project" value="InterPro"/>
</dbReference>
<feature type="domain" description="Protein kinase" evidence="28">
    <location>
        <begin position="1130"/>
        <end position="1394"/>
    </location>
</feature>
<dbReference type="Gene3D" id="2.60.40.10">
    <property type="entry name" value="Immunoglobulins"/>
    <property type="match status" value="3"/>
</dbReference>
<dbReference type="SMART" id="SM00219">
    <property type="entry name" value="TyrKc"/>
    <property type="match status" value="1"/>
</dbReference>
<dbReference type="GO" id="GO:0007399">
    <property type="term" value="P:nervous system development"/>
    <property type="evidence" value="ECO:0007669"/>
    <property type="project" value="UniProtKB-KW"/>
</dbReference>
<dbReference type="InterPro" id="IPR031148">
    <property type="entry name" value="Plexin"/>
</dbReference>
<dbReference type="InterPro" id="IPR002165">
    <property type="entry name" value="Plexin_repeat"/>
</dbReference>
<keyword evidence="31" id="KW-1185">Reference proteome</keyword>
<evidence type="ECO:0000256" key="5">
    <source>
        <dbReference type="ARBA" id="ARBA00022679"/>
    </source>
</evidence>
<dbReference type="Pfam" id="PF01437">
    <property type="entry name" value="PSI"/>
    <property type="match status" value="1"/>
</dbReference>
<dbReference type="PROSITE" id="PS50011">
    <property type="entry name" value="PROTEIN_KINASE_DOM"/>
    <property type="match status" value="1"/>
</dbReference>
<evidence type="ECO:0000256" key="13">
    <source>
        <dbReference type="ARBA" id="ARBA00022902"/>
    </source>
</evidence>
<dbReference type="PROSITE" id="PS00107">
    <property type="entry name" value="PROTEIN_KINASE_ATP"/>
    <property type="match status" value="1"/>
</dbReference>
<keyword evidence="12" id="KW-0832">Ubl conjugation</keyword>
<comment type="caution">
    <text evidence="30">The sequence shown here is derived from an EMBL/GenBank/DDBJ whole genome shotgun (WGS) entry which is preliminary data.</text>
</comment>
<dbReference type="InterPro" id="IPR015943">
    <property type="entry name" value="WD40/YVTN_repeat-like_dom_sf"/>
</dbReference>
<dbReference type="FunFam" id="1.10.510.10:FF:000554">
    <property type="entry name" value="Predicted protein"/>
    <property type="match status" value="1"/>
</dbReference>
<dbReference type="InterPro" id="IPR013783">
    <property type="entry name" value="Ig-like_fold"/>
</dbReference>
<dbReference type="EMBL" id="BMAW01105027">
    <property type="protein sequence ID" value="GFT17566.1"/>
    <property type="molecule type" value="Genomic_DNA"/>
</dbReference>
<organism evidence="30 31">
    <name type="scientific">Nephila pilipes</name>
    <name type="common">Giant wood spider</name>
    <name type="synonym">Nephila maculata</name>
    <dbReference type="NCBI Taxonomy" id="299642"/>
    <lineage>
        <taxon>Eukaryota</taxon>
        <taxon>Metazoa</taxon>
        <taxon>Ecdysozoa</taxon>
        <taxon>Arthropoda</taxon>
        <taxon>Chelicerata</taxon>
        <taxon>Arachnida</taxon>
        <taxon>Araneae</taxon>
        <taxon>Araneomorphae</taxon>
        <taxon>Entelegynae</taxon>
        <taxon>Araneoidea</taxon>
        <taxon>Nephilidae</taxon>
        <taxon>Nephila</taxon>
    </lineage>
</organism>
<keyword evidence="16" id="KW-0829">Tyrosine-protein kinase</keyword>
<keyword evidence="17" id="KW-1015">Disulfide bond</keyword>
<keyword evidence="6 27" id="KW-0812">Transmembrane</keyword>
<dbReference type="OrthoDB" id="6417648at2759"/>
<dbReference type="Pfam" id="PF07714">
    <property type="entry name" value="PK_Tyr_Ser-Thr"/>
    <property type="match status" value="1"/>
</dbReference>
<evidence type="ECO:0000256" key="1">
    <source>
        <dbReference type="ARBA" id="ARBA00004167"/>
    </source>
</evidence>
<dbReference type="GO" id="GO:0030334">
    <property type="term" value="P:regulation of cell migration"/>
    <property type="evidence" value="ECO:0007669"/>
    <property type="project" value="TreeGrafter"/>
</dbReference>
<evidence type="ECO:0000259" key="29">
    <source>
        <dbReference type="PROSITE" id="PS51004"/>
    </source>
</evidence>
<dbReference type="GO" id="GO:0002116">
    <property type="term" value="C:semaphorin receptor complex"/>
    <property type="evidence" value="ECO:0007669"/>
    <property type="project" value="TreeGrafter"/>
</dbReference>
<keyword evidence="10" id="KW-0418">Kinase</keyword>
<dbReference type="PROSITE" id="PS51004">
    <property type="entry name" value="SEMA"/>
    <property type="match status" value="1"/>
</dbReference>
<dbReference type="InterPro" id="IPR011009">
    <property type="entry name" value="Kinase-like_dom_sf"/>
</dbReference>
<feature type="domain" description="Sema" evidence="29">
    <location>
        <begin position="66"/>
        <end position="549"/>
    </location>
</feature>
<dbReference type="Gene3D" id="2.130.10.10">
    <property type="entry name" value="YVTN repeat-like/Quinoprotein amine dehydrogenase"/>
    <property type="match status" value="1"/>
</dbReference>
<evidence type="ECO:0000256" key="17">
    <source>
        <dbReference type="ARBA" id="ARBA00023157"/>
    </source>
</evidence>
<keyword evidence="8" id="KW-0677">Repeat</keyword>
<feature type="compositionally biased region" description="Polar residues" evidence="26">
    <location>
        <begin position="1081"/>
        <end position="1094"/>
    </location>
</feature>
<evidence type="ECO:0000256" key="11">
    <source>
        <dbReference type="ARBA" id="ARBA00022840"/>
    </source>
</evidence>
<evidence type="ECO:0000256" key="14">
    <source>
        <dbReference type="ARBA" id="ARBA00022989"/>
    </source>
</evidence>
<keyword evidence="15 27" id="KW-0472">Membrane</keyword>
<evidence type="ECO:0000256" key="23">
    <source>
        <dbReference type="ARBA" id="ARBA00033136"/>
    </source>
</evidence>
<evidence type="ECO:0000256" key="7">
    <source>
        <dbReference type="ARBA" id="ARBA00022729"/>
    </source>
</evidence>
<dbReference type="PANTHER" id="PTHR22625">
    <property type="entry name" value="PLEXIN"/>
    <property type="match status" value="1"/>
</dbReference>
<dbReference type="GO" id="GO:0005524">
    <property type="term" value="F:ATP binding"/>
    <property type="evidence" value="ECO:0007669"/>
    <property type="project" value="UniProtKB-UniRule"/>
</dbReference>
<dbReference type="PRINTS" id="PR00109">
    <property type="entry name" value="TYRKINASE"/>
</dbReference>
<dbReference type="Pfam" id="PF01833">
    <property type="entry name" value="TIG"/>
    <property type="match status" value="3"/>
</dbReference>
<dbReference type="Gene3D" id="1.10.510.10">
    <property type="entry name" value="Transferase(Phosphotransferase) domain 1"/>
    <property type="match status" value="1"/>
</dbReference>
<keyword evidence="13" id="KW-0524">Neurogenesis</keyword>
<proteinExistence type="inferred from homology"/>
<reference evidence="30" key="1">
    <citation type="submission" date="2020-08" db="EMBL/GenBank/DDBJ databases">
        <title>Multicomponent nature underlies the extraordinary mechanical properties of spider dragline silk.</title>
        <authorList>
            <person name="Kono N."/>
            <person name="Nakamura H."/>
            <person name="Mori M."/>
            <person name="Yoshida Y."/>
            <person name="Ohtoshi R."/>
            <person name="Malay A.D."/>
            <person name="Moran D.A.P."/>
            <person name="Tomita M."/>
            <person name="Numata K."/>
            <person name="Arakawa K."/>
        </authorList>
    </citation>
    <scope>NUCLEOTIDE SEQUENCE</scope>
</reference>
<dbReference type="Pfam" id="PF01403">
    <property type="entry name" value="Sema"/>
    <property type="match status" value="1"/>
</dbReference>
<dbReference type="InterPro" id="IPR001245">
    <property type="entry name" value="Ser-Thr/Tyr_kinase_cat_dom"/>
</dbReference>
<keyword evidence="19" id="KW-0325">Glycoprotein</keyword>
<dbReference type="SMART" id="SM00429">
    <property type="entry name" value="IPT"/>
    <property type="match status" value="3"/>
</dbReference>
<evidence type="ECO:0000256" key="26">
    <source>
        <dbReference type="SAM" id="MobiDB-lite"/>
    </source>
</evidence>
<feature type="region of interest" description="Disordered" evidence="26">
    <location>
        <begin position="1059"/>
        <end position="1106"/>
    </location>
</feature>
<keyword evidence="5" id="KW-0808">Transferase</keyword>
<dbReference type="Proteomes" id="UP000887013">
    <property type="component" value="Unassembled WGS sequence"/>
</dbReference>
<evidence type="ECO:0000256" key="20">
    <source>
        <dbReference type="ARBA" id="ARBA00030820"/>
    </source>
</evidence>
<evidence type="ECO:0000259" key="28">
    <source>
        <dbReference type="PROSITE" id="PS50011"/>
    </source>
</evidence>
<dbReference type="SUPFAM" id="SSF103575">
    <property type="entry name" value="Plexin repeat"/>
    <property type="match status" value="1"/>
</dbReference>
<evidence type="ECO:0000256" key="8">
    <source>
        <dbReference type="ARBA" id="ARBA00022737"/>
    </source>
</evidence>
<name>A0A8X6NJJ9_NEPPI</name>
<keyword evidence="14 27" id="KW-1133">Transmembrane helix</keyword>
<accession>A0A8X6NJJ9</accession>
<comment type="caution">
    <text evidence="24">Lacks conserved residue(s) required for the propagation of feature annotation.</text>
</comment>
<dbReference type="PROSITE" id="PS00109">
    <property type="entry name" value="PROTEIN_KINASE_TYR"/>
    <property type="match status" value="1"/>
</dbReference>